<comment type="similarity">
    <text evidence="1">Belongs to the short-chain dehydrogenases/reductases (SDR) family.</text>
</comment>
<reference evidence="4" key="1">
    <citation type="journal article" date="2019" name="Int. J. Syst. Evol. Microbiol.">
        <title>The Global Catalogue of Microorganisms (GCM) 10K type strain sequencing project: providing services to taxonomists for standard genome sequencing and annotation.</title>
        <authorList>
            <consortium name="The Broad Institute Genomics Platform"/>
            <consortium name="The Broad Institute Genome Sequencing Center for Infectious Disease"/>
            <person name="Wu L."/>
            <person name="Ma J."/>
        </authorList>
    </citation>
    <scope>NUCLEOTIDE SEQUENCE [LARGE SCALE GENOMIC DNA]</scope>
    <source>
        <strain evidence="4">KCTC 42282</strain>
    </source>
</reference>
<gene>
    <name evidence="3" type="ORF">ACFONL_11120</name>
</gene>
<dbReference type="PANTHER" id="PTHR45024:SF2">
    <property type="entry name" value="SCP2 DOMAIN-CONTAINING PROTEIN"/>
    <property type="match status" value="1"/>
</dbReference>
<dbReference type="Gene3D" id="3.40.50.720">
    <property type="entry name" value="NAD(P)-binding Rossmann-like Domain"/>
    <property type="match status" value="1"/>
</dbReference>
<keyword evidence="2" id="KW-0560">Oxidoreductase</keyword>
<proteinExistence type="inferred from homology"/>
<dbReference type="PANTHER" id="PTHR45024">
    <property type="entry name" value="DEHYDROGENASES, SHORT CHAIN"/>
    <property type="match status" value="1"/>
</dbReference>
<comment type="caution">
    <text evidence="3">The sequence shown here is derived from an EMBL/GenBank/DDBJ whole genome shotgun (WGS) entry which is preliminary data.</text>
</comment>
<dbReference type="Pfam" id="PF00106">
    <property type="entry name" value="adh_short"/>
    <property type="match status" value="1"/>
</dbReference>
<protein>
    <submittedName>
        <fullName evidence="3">SDR family NAD(P)-dependent oxidoreductase</fullName>
    </submittedName>
</protein>
<dbReference type="SUPFAM" id="SSF51735">
    <property type="entry name" value="NAD(P)-binding Rossmann-fold domains"/>
    <property type="match status" value="1"/>
</dbReference>
<accession>A0ABV7UGS5</accession>
<evidence type="ECO:0000313" key="3">
    <source>
        <dbReference type="EMBL" id="MFC3637915.1"/>
    </source>
</evidence>
<evidence type="ECO:0000313" key="4">
    <source>
        <dbReference type="Proteomes" id="UP001595704"/>
    </source>
</evidence>
<dbReference type="RefSeq" id="WP_191320713.1">
    <property type="nucleotide sequence ID" value="NZ_BNCG01000023.1"/>
</dbReference>
<dbReference type="EMBL" id="JBHRYC010000052">
    <property type="protein sequence ID" value="MFC3637915.1"/>
    <property type="molecule type" value="Genomic_DNA"/>
</dbReference>
<dbReference type="InterPro" id="IPR036291">
    <property type="entry name" value="NAD(P)-bd_dom_sf"/>
</dbReference>
<name>A0ABV7UGS5_9HYPH</name>
<evidence type="ECO:0000256" key="1">
    <source>
        <dbReference type="ARBA" id="ARBA00006484"/>
    </source>
</evidence>
<sequence>MDQHLDFNGRVALVCGAETGAGAAIAAHLAARGARIMLGAADGALAERMARSVGSGGEAMASGDTASGVAVEACAGCGAAAVAATIGHFGRIDIVAGVTPHLAPVAIVDGGAAYAAAVTAIDDAADALAAALPHMRAQDYGRIAWVTGASGVFPEPGCAGEAICSAAIAALLRTAAAENRAHDVRINVLAATIAGGNGDAVLRCMPHADPAHFSASAVMPLLAWLCHEHCTLDGEIMSAGGGRFARIFPATAPGYFNPALRDAGVAAALDQIISADGAITPQRASGELILTHV</sequence>
<keyword evidence="4" id="KW-1185">Reference proteome</keyword>
<dbReference type="InterPro" id="IPR051687">
    <property type="entry name" value="Peroxisomal_Beta-Oxidation"/>
</dbReference>
<evidence type="ECO:0000256" key="2">
    <source>
        <dbReference type="ARBA" id="ARBA00023002"/>
    </source>
</evidence>
<dbReference type="Proteomes" id="UP001595704">
    <property type="component" value="Unassembled WGS sequence"/>
</dbReference>
<dbReference type="InterPro" id="IPR002347">
    <property type="entry name" value="SDR_fam"/>
</dbReference>
<organism evidence="3 4">
    <name type="scientific">Camelimonas fluminis</name>
    <dbReference type="NCBI Taxonomy" id="1576911"/>
    <lineage>
        <taxon>Bacteria</taxon>
        <taxon>Pseudomonadati</taxon>
        <taxon>Pseudomonadota</taxon>
        <taxon>Alphaproteobacteria</taxon>
        <taxon>Hyphomicrobiales</taxon>
        <taxon>Chelatococcaceae</taxon>
        <taxon>Camelimonas</taxon>
    </lineage>
</organism>